<protein>
    <submittedName>
        <fullName evidence="9">Dicarboxylate symporter family protein</fullName>
    </submittedName>
</protein>
<dbReference type="EMBL" id="JEWH01000024">
    <property type="protein sequence ID" value="EXB05562.1"/>
    <property type="molecule type" value="Genomic_DNA"/>
</dbReference>
<feature type="transmembrane region" description="Helical" evidence="8">
    <location>
        <begin position="200"/>
        <end position="223"/>
    </location>
</feature>
<reference evidence="9 10" key="1">
    <citation type="submission" date="2014-02" db="EMBL/GenBank/DDBJ databases">
        <title>Comparative genomics and transcriptomics to identify genetic mechanisms underlying the emergence of carbapenem resistant Acinetobacter baumannii (CRAb).</title>
        <authorList>
            <person name="Harris A.D."/>
            <person name="Johnson K.J."/>
            <person name="George J."/>
            <person name="Shefchek K."/>
            <person name="Daugherty S.C."/>
            <person name="Parankush S."/>
            <person name="Sadzewicz L."/>
            <person name="Tallon L."/>
            <person name="Sengamalay N."/>
            <person name="Hazen T.H."/>
            <person name="Rasko D.A."/>
        </authorList>
    </citation>
    <scope>NUCLEOTIDE SEQUENCE [LARGE SCALE GENOMIC DNA]</scope>
    <source>
        <strain evidence="9 10">1295743</strain>
    </source>
</reference>
<sequence>MKQKKLLKYIVVAILLGVLTGWICHHFFNEGEQLKQIASYFNIVTDIFLRLIKMIIAPLVFATIVCGIVSMGKSTSIGSITLKSMTWFITASFVSLAIGMGLANFFQPGAALDLALPTAQQLSSSSLPTTTGFTLQSFLSHVFPRSIAEAMANNDILQVLVFSIFFGSALAFVNQGKEKDSVIIRLTDELSKIMFRITDYVMMFAPFAVFAAIASAITVQGLGLIVDYGILIAEFYFGLLLLWVILFSVGAIVLKKDIFRLGKLIREPVTLAFATASSESAYPKVMDALNKFGVPKKVTSFVLPLGYSFNLDGSMMYTTFAVLFIAQAYNIDLSFTQQILILLTLMVTSKGIAGVSRASIVVISATLTMFHLPEAGILLLLGIDQFLDMGRTATNVVGNSIATAVVAKLEGDKVADTEELPEPVLIKSTQEQTIA</sequence>
<dbReference type="InterPro" id="IPR001991">
    <property type="entry name" value="Na-dicarboxylate_symporter"/>
</dbReference>
<gene>
    <name evidence="9" type="ORF">J512_2111</name>
</gene>
<organism evidence="9 10">
    <name type="scientific">Acinetobacter baumannii (strain 1295743)</name>
    <dbReference type="NCBI Taxonomy" id="1310613"/>
    <lineage>
        <taxon>Bacteria</taxon>
        <taxon>Pseudomonadati</taxon>
        <taxon>Pseudomonadota</taxon>
        <taxon>Gammaproteobacteria</taxon>
        <taxon>Moraxellales</taxon>
        <taxon>Moraxellaceae</taxon>
        <taxon>Acinetobacter</taxon>
        <taxon>Acinetobacter calcoaceticus/baumannii complex</taxon>
    </lineage>
</organism>
<proteinExistence type="predicted"/>
<evidence type="ECO:0000256" key="5">
    <source>
        <dbReference type="ARBA" id="ARBA00022847"/>
    </source>
</evidence>
<dbReference type="Pfam" id="PF00375">
    <property type="entry name" value="SDF"/>
    <property type="match status" value="1"/>
</dbReference>
<feature type="transmembrane region" description="Helical" evidence="8">
    <location>
        <begin position="48"/>
        <end position="72"/>
    </location>
</feature>
<dbReference type="GO" id="GO:0015293">
    <property type="term" value="F:symporter activity"/>
    <property type="evidence" value="ECO:0007669"/>
    <property type="project" value="UniProtKB-KW"/>
</dbReference>
<evidence type="ECO:0000256" key="1">
    <source>
        <dbReference type="ARBA" id="ARBA00004651"/>
    </source>
</evidence>
<name>A0A009HN58_ACIB9</name>
<keyword evidence="2" id="KW-0813">Transport</keyword>
<dbReference type="AlphaFoldDB" id="A0A009HN58"/>
<evidence type="ECO:0000313" key="9">
    <source>
        <dbReference type="EMBL" id="EXB05562.1"/>
    </source>
</evidence>
<keyword evidence="5" id="KW-0769">Symport</keyword>
<evidence type="ECO:0000256" key="4">
    <source>
        <dbReference type="ARBA" id="ARBA00022692"/>
    </source>
</evidence>
<evidence type="ECO:0000256" key="8">
    <source>
        <dbReference type="SAM" id="Phobius"/>
    </source>
</evidence>
<dbReference type="PRINTS" id="PR00173">
    <property type="entry name" value="EDTRNSPORT"/>
</dbReference>
<feature type="transmembrane region" description="Helical" evidence="8">
    <location>
        <begin position="360"/>
        <end position="383"/>
    </location>
</feature>
<keyword evidence="6 8" id="KW-1133">Transmembrane helix</keyword>
<keyword evidence="7 8" id="KW-0472">Membrane</keyword>
<feature type="transmembrane region" description="Helical" evidence="8">
    <location>
        <begin position="84"/>
        <end position="106"/>
    </location>
</feature>
<dbReference type="Gene3D" id="1.10.3860.10">
    <property type="entry name" value="Sodium:dicarboxylate symporter"/>
    <property type="match status" value="1"/>
</dbReference>
<dbReference type="InterPro" id="IPR036458">
    <property type="entry name" value="Na:dicarbo_symporter_sf"/>
</dbReference>
<evidence type="ECO:0000256" key="2">
    <source>
        <dbReference type="ARBA" id="ARBA00022448"/>
    </source>
</evidence>
<evidence type="ECO:0000256" key="7">
    <source>
        <dbReference type="ARBA" id="ARBA00023136"/>
    </source>
</evidence>
<dbReference type="Proteomes" id="UP000020595">
    <property type="component" value="Unassembled WGS sequence"/>
</dbReference>
<evidence type="ECO:0000256" key="3">
    <source>
        <dbReference type="ARBA" id="ARBA00022475"/>
    </source>
</evidence>
<comment type="subcellular location">
    <subcellularLocation>
        <location evidence="1">Cell membrane</location>
        <topology evidence="1">Multi-pass membrane protein</topology>
    </subcellularLocation>
</comment>
<accession>A0A009HN58</accession>
<keyword evidence="3" id="KW-1003">Cell membrane</keyword>
<dbReference type="GO" id="GO:0006835">
    <property type="term" value="P:dicarboxylic acid transport"/>
    <property type="evidence" value="ECO:0007669"/>
    <property type="project" value="TreeGrafter"/>
</dbReference>
<dbReference type="PANTHER" id="PTHR42865">
    <property type="entry name" value="PROTON/GLUTAMATE-ASPARTATE SYMPORTER"/>
    <property type="match status" value="1"/>
</dbReference>
<feature type="transmembrane region" description="Helical" evidence="8">
    <location>
        <begin position="156"/>
        <end position="173"/>
    </location>
</feature>
<dbReference type="FunFam" id="1.10.3860.10:FF:000001">
    <property type="entry name" value="C4-dicarboxylate transport protein"/>
    <property type="match status" value="1"/>
</dbReference>
<comment type="caution">
    <text evidence="9">The sequence shown here is derived from an EMBL/GenBank/DDBJ whole genome shotgun (WGS) entry which is preliminary data.</text>
</comment>
<evidence type="ECO:0000313" key="10">
    <source>
        <dbReference type="Proteomes" id="UP000020595"/>
    </source>
</evidence>
<dbReference type="PANTHER" id="PTHR42865:SF7">
    <property type="entry name" value="PROTON_GLUTAMATE-ASPARTATE SYMPORTER"/>
    <property type="match status" value="1"/>
</dbReference>
<dbReference type="RefSeq" id="WP_000810598.1">
    <property type="nucleotide sequence ID" value="NZ_JEWH01000024.1"/>
</dbReference>
<feature type="transmembrane region" description="Helical" evidence="8">
    <location>
        <begin position="7"/>
        <end position="28"/>
    </location>
</feature>
<evidence type="ECO:0000256" key="6">
    <source>
        <dbReference type="ARBA" id="ARBA00022989"/>
    </source>
</evidence>
<feature type="transmembrane region" description="Helical" evidence="8">
    <location>
        <begin position="235"/>
        <end position="254"/>
    </location>
</feature>
<keyword evidence="4 8" id="KW-0812">Transmembrane</keyword>
<dbReference type="SUPFAM" id="SSF118215">
    <property type="entry name" value="Proton glutamate symport protein"/>
    <property type="match status" value="1"/>
</dbReference>
<dbReference type="GO" id="GO:0005886">
    <property type="term" value="C:plasma membrane"/>
    <property type="evidence" value="ECO:0007669"/>
    <property type="project" value="UniProtKB-SubCell"/>
</dbReference>
<dbReference type="PATRIC" id="fig|1310613.3.peg.2026"/>